<evidence type="ECO:0000256" key="1">
    <source>
        <dbReference type="SAM" id="SignalP"/>
    </source>
</evidence>
<keyword evidence="3" id="KW-0418">Kinase</keyword>
<name>A0A2S8BDC6_9MYCO</name>
<evidence type="ECO:0000259" key="2">
    <source>
        <dbReference type="Pfam" id="PF13462"/>
    </source>
</evidence>
<dbReference type="AlphaFoldDB" id="A0A2S8BDC6"/>
<dbReference type="SUPFAM" id="SSF52833">
    <property type="entry name" value="Thioredoxin-like"/>
    <property type="match status" value="1"/>
</dbReference>
<dbReference type="EMBL" id="PPEA01000740">
    <property type="protein sequence ID" value="PQM44664.1"/>
    <property type="molecule type" value="Genomic_DNA"/>
</dbReference>
<dbReference type="InterPro" id="IPR036249">
    <property type="entry name" value="Thioredoxin-like_sf"/>
</dbReference>
<accession>A0A2S8BDC6</accession>
<feature type="signal peptide" evidence="1">
    <location>
        <begin position="1"/>
        <end position="25"/>
    </location>
</feature>
<dbReference type="Pfam" id="PF13462">
    <property type="entry name" value="Thioredoxin_4"/>
    <property type="match status" value="1"/>
</dbReference>
<evidence type="ECO:0000313" key="3">
    <source>
        <dbReference type="EMBL" id="PQM44664.1"/>
    </source>
</evidence>
<organism evidence="3 4">
    <name type="scientific">Mycobacterium talmoniae</name>
    <dbReference type="NCBI Taxonomy" id="1858794"/>
    <lineage>
        <taxon>Bacteria</taxon>
        <taxon>Bacillati</taxon>
        <taxon>Actinomycetota</taxon>
        <taxon>Actinomycetes</taxon>
        <taxon>Mycobacteriales</taxon>
        <taxon>Mycobacteriaceae</taxon>
        <taxon>Mycobacterium</taxon>
    </lineage>
</organism>
<dbReference type="Gene3D" id="3.40.30.10">
    <property type="entry name" value="Glutaredoxin"/>
    <property type="match status" value="1"/>
</dbReference>
<dbReference type="InterPro" id="IPR012336">
    <property type="entry name" value="Thioredoxin-like_fold"/>
</dbReference>
<protein>
    <submittedName>
        <fullName evidence="3">Serine/threonine-protein kinase PknE</fullName>
        <ecNumber evidence="3">2.7.11.1</ecNumber>
    </submittedName>
</protein>
<feature type="chain" id="PRO_5015716471" evidence="1">
    <location>
        <begin position="26"/>
        <end position="218"/>
    </location>
</feature>
<dbReference type="Proteomes" id="UP000238296">
    <property type="component" value="Unassembled WGS sequence"/>
</dbReference>
<sequence length="218" mass="22719">MRYWRVGAAVLAACWLVVGVGPARADVAPGTTVTGDGYGVLVGAPDAPVQLEIFCEPQCPHCAQFEAASDADLARHLASGQLAVTYRWLTFLDAKHDNDASARAATALLAAADAATPATAYQGFVAELYRRQDPHGTGPTVTDLATMAAQNGVAPLAIARIAAAVPMVDTAAMNTANRDRLTAANPDNPGTPTVYDLNAHRVIDTQDAGWLDKLVVSP</sequence>
<gene>
    <name evidence="3" type="primary">pknE_3</name>
    <name evidence="3" type="ORF">C1Y40_05177</name>
</gene>
<keyword evidence="3" id="KW-0808">Transferase</keyword>
<keyword evidence="1" id="KW-0732">Signal</keyword>
<evidence type="ECO:0000313" key="4">
    <source>
        <dbReference type="Proteomes" id="UP000238296"/>
    </source>
</evidence>
<comment type="caution">
    <text evidence="3">The sequence shown here is derived from an EMBL/GenBank/DDBJ whole genome shotgun (WGS) entry which is preliminary data.</text>
</comment>
<dbReference type="GO" id="GO:0004674">
    <property type="term" value="F:protein serine/threonine kinase activity"/>
    <property type="evidence" value="ECO:0007669"/>
    <property type="project" value="UniProtKB-EC"/>
</dbReference>
<dbReference type="EC" id="2.7.11.1" evidence="3"/>
<reference evidence="3 4" key="1">
    <citation type="journal article" date="2017" name="Int. J. Syst. Evol. Microbiol.">
        <title>Mycobacterium talmoniae sp. nov., a slowly growing mycobacterium isolated from human respiratory samples.</title>
        <authorList>
            <person name="Davidson R.M."/>
            <person name="DeGroote M.A."/>
            <person name="Marola J.L."/>
            <person name="Buss S."/>
            <person name="Jones V."/>
            <person name="McNeil M.R."/>
            <person name="Freifeld A.G."/>
            <person name="Elaine Epperson L."/>
            <person name="Hasan N.A."/>
            <person name="Jackson M."/>
            <person name="Iwen P.C."/>
            <person name="Salfinger M."/>
            <person name="Strong M."/>
        </authorList>
    </citation>
    <scope>NUCLEOTIDE SEQUENCE [LARGE SCALE GENOMIC DNA]</scope>
    <source>
        <strain evidence="3 4">ATCC BAA-2683</strain>
    </source>
</reference>
<feature type="domain" description="Thioredoxin-like fold" evidence="2">
    <location>
        <begin position="38"/>
        <end position="206"/>
    </location>
</feature>
<proteinExistence type="predicted"/>